<proteinExistence type="predicted"/>
<gene>
    <name evidence="1" type="ORF">M406DRAFT_16676</name>
</gene>
<name>A0A9P5CTW5_CRYP1</name>
<dbReference type="RefSeq" id="XP_040781078.1">
    <property type="nucleotide sequence ID" value="XM_040915413.1"/>
</dbReference>
<comment type="caution">
    <text evidence="1">The sequence shown here is derived from an EMBL/GenBank/DDBJ whole genome shotgun (WGS) entry which is preliminary data.</text>
</comment>
<keyword evidence="2" id="KW-1185">Reference proteome</keyword>
<feature type="non-terminal residue" evidence="1">
    <location>
        <position position="297"/>
    </location>
</feature>
<dbReference type="OrthoDB" id="7984201at2759"/>
<dbReference type="InterPro" id="IPR051057">
    <property type="entry name" value="PI-PLC_domain"/>
</dbReference>
<accession>A0A9P5CTW5</accession>
<dbReference type="SUPFAM" id="SSF51695">
    <property type="entry name" value="PLC-like phosphodiesterases"/>
    <property type="match status" value="1"/>
</dbReference>
<feature type="non-terminal residue" evidence="1">
    <location>
        <position position="1"/>
    </location>
</feature>
<evidence type="ECO:0000313" key="2">
    <source>
        <dbReference type="Proteomes" id="UP000803844"/>
    </source>
</evidence>
<dbReference type="GO" id="GO:0006629">
    <property type="term" value="P:lipid metabolic process"/>
    <property type="evidence" value="ECO:0007669"/>
    <property type="project" value="InterPro"/>
</dbReference>
<dbReference type="Pfam" id="PF26146">
    <property type="entry name" value="PI-PLC_X"/>
    <property type="match status" value="1"/>
</dbReference>
<dbReference type="PANTHER" id="PTHR13593:SF80">
    <property type="entry name" value="PLC-LIKE PHOSPHODIESTERASE"/>
    <property type="match status" value="1"/>
</dbReference>
<organism evidence="1 2">
    <name type="scientific">Cryphonectria parasitica (strain ATCC 38755 / EP155)</name>
    <dbReference type="NCBI Taxonomy" id="660469"/>
    <lineage>
        <taxon>Eukaryota</taxon>
        <taxon>Fungi</taxon>
        <taxon>Dikarya</taxon>
        <taxon>Ascomycota</taxon>
        <taxon>Pezizomycotina</taxon>
        <taxon>Sordariomycetes</taxon>
        <taxon>Sordariomycetidae</taxon>
        <taxon>Diaporthales</taxon>
        <taxon>Cryphonectriaceae</taxon>
        <taxon>Cryphonectria-Endothia species complex</taxon>
        <taxon>Cryphonectria</taxon>
    </lineage>
</organism>
<dbReference type="EMBL" id="MU032344">
    <property type="protein sequence ID" value="KAF3770117.1"/>
    <property type="molecule type" value="Genomic_DNA"/>
</dbReference>
<dbReference type="GO" id="GO:0008081">
    <property type="term" value="F:phosphoric diester hydrolase activity"/>
    <property type="evidence" value="ECO:0007669"/>
    <property type="project" value="InterPro"/>
</dbReference>
<dbReference type="GeneID" id="63832542"/>
<dbReference type="AlphaFoldDB" id="A0A9P5CTW5"/>
<evidence type="ECO:0008006" key="3">
    <source>
        <dbReference type="Google" id="ProtNLM"/>
    </source>
</evidence>
<dbReference type="InterPro" id="IPR017946">
    <property type="entry name" value="PLC-like_Pdiesterase_TIM-brl"/>
</dbReference>
<dbReference type="Gene3D" id="3.20.20.190">
    <property type="entry name" value="Phosphatidylinositol (PI) phosphodiesterase"/>
    <property type="match status" value="1"/>
</dbReference>
<evidence type="ECO:0000313" key="1">
    <source>
        <dbReference type="EMBL" id="KAF3770117.1"/>
    </source>
</evidence>
<sequence length="297" mass="31914">TSNSTVACNNSPDLCSRNYNNITHMGAHDSAFVRDSSTGNSIAGNQYFNATVALSAGIRLLSVQVHNSSGTLELCHTVCSLLDAGSLESWLQKIKYWMDNNPNEVVTLLIVNSDDLDVSAFGEVFTSSNISTYGYTPSTSSGTTTWPTLQTMIDDGTRLVTFIAAINASTTYPYLLNEWDYVFETAYENTQYTEFNCSLDRPSTLSSASSAISAGYLPLMNHFLYISITASAMLPNVGAISVTNSDNTTLAGGLAYEAYSCADEWGTPPVFALVDFYSEGPAVDTADLINGITPTGR</sequence>
<protein>
    <recommendedName>
        <fullName evidence="3">PLC-like phosphodiesterase</fullName>
    </recommendedName>
</protein>
<dbReference type="PANTHER" id="PTHR13593">
    <property type="match status" value="1"/>
</dbReference>
<dbReference type="Proteomes" id="UP000803844">
    <property type="component" value="Unassembled WGS sequence"/>
</dbReference>
<reference evidence="1" key="1">
    <citation type="journal article" date="2020" name="Phytopathology">
        <title>Genome sequence of the chestnut blight fungus Cryphonectria parasitica EP155: A fundamental resource for an archetypical invasive plant pathogen.</title>
        <authorList>
            <person name="Crouch J.A."/>
            <person name="Dawe A."/>
            <person name="Aerts A."/>
            <person name="Barry K."/>
            <person name="Churchill A.C.L."/>
            <person name="Grimwood J."/>
            <person name="Hillman B."/>
            <person name="Milgroom M.G."/>
            <person name="Pangilinan J."/>
            <person name="Smith M."/>
            <person name="Salamov A."/>
            <person name="Schmutz J."/>
            <person name="Yadav J."/>
            <person name="Grigoriev I.V."/>
            <person name="Nuss D."/>
        </authorList>
    </citation>
    <scope>NUCLEOTIDE SEQUENCE</scope>
    <source>
        <strain evidence="1">EP155</strain>
    </source>
</reference>